<keyword evidence="13" id="KW-0472">Membrane</keyword>
<evidence type="ECO:0000256" key="12">
    <source>
        <dbReference type="ARBA" id="ARBA00023033"/>
    </source>
</evidence>
<dbReference type="PANTHER" id="PTHR24292">
    <property type="entry name" value="CYTOCHROME P450"/>
    <property type="match status" value="1"/>
</dbReference>
<keyword evidence="6 14" id="KW-0349">Heme</keyword>
<evidence type="ECO:0000313" key="15">
    <source>
        <dbReference type="EnsemblMetazoa" id="AALFPA23_017168.P25039"/>
    </source>
</evidence>
<comment type="similarity">
    <text evidence="5 14">Belongs to the cytochrome P450 family.</text>
</comment>
<dbReference type="InterPro" id="IPR036396">
    <property type="entry name" value="Cyt_P450_sf"/>
</dbReference>
<keyword evidence="11 14" id="KW-0408">Iron</keyword>
<evidence type="ECO:0000313" key="16">
    <source>
        <dbReference type="Proteomes" id="UP000069940"/>
    </source>
</evidence>
<dbReference type="PANTHER" id="PTHR24292:SF54">
    <property type="entry name" value="CYP9F3-RELATED"/>
    <property type="match status" value="1"/>
</dbReference>
<dbReference type="InterPro" id="IPR001128">
    <property type="entry name" value="Cyt_P450"/>
</dbReference>
<evidence type="ECO:0000256" key="13">
    <source>
        <dbReference type="ARBA" id="ARBA00023136"/>
    </source>
</evidence>
<comment type="cofactor">
    <cofactor evidence="1">
        <name>heme</name>
        <dbReference type="ChEBI" id="CHEBI:30413"/>
    </cofactor>
</comment>
<dbReference type="CDD" id="cd11056">
    <property type="entry name" value="CYP6-like"/>
    <property type="match status" value="1"/>
</dbReference>
<keyword evidence="16" id="KW-1185">Reference proteome</keyword>
<comment type="subcellular location">
    <subcellularLocation>
        <location evidence="4">Endoplasmic reticulum membrane</location>
        <topology evidence="4">Peripheral membrane protein</topology>
    </subcellularLocation>
    <subcellularLocation>
        <location evidence="3">Microsome membrane</location>
        <topology evidence="3">Peripheral membrane protein</topology>
    </subcellularLocation>
</comment>
<evidence type="ECO:0000256" key="14">
    <source>
        <dbReference type="RuleBase" id="RU000461"/>
    </source>
</evidence>
<evidence type="ECO:0000256" key="1">
    <source>
        <dbReference type="ARBA" id="ARBA00001971"/>
    </source>
</evidence>
<name>A0ABM1ZCC8_AEDAL</name>
<proteinExistence type="inferred from homology"/>
<dbReference type="PRINTS" id="PR00385">
    <property type="entry name" value="P450"/>
</dbReference>
<evidence type="ECO:0000256" key="7">
    <source>
        <dbReference type="ARBA" id="ARBA00022723"/>
    </source>
</evidence>
<keyword evidence="8" id="KW-0256">Endoplasmic reticulum</keyword>
<evidence type="ECO:0000256" key="6">
    <source>
        <dbReference type="ARBA" id="ARBA00022617"/>
    </source>
</evidence>
<reference evidence="16" key="1">
    <citation type="journal article" date="2015" name="Proc. Natl. Acad. Sci. U.S.A.">
        <title>Genome sequence of the Asian Tiger mosquito, Aedes albopictus, reveals insights into its biology, genetics, and evolution.</title>
        <authorList>
            <person name="Chen X.G."/>
            <person name="Jiang X."/>
            <person name="Gu J."/>
            <person name="Xu M."/>
            <person name="Wu Y."/>
            <person name="Deng Y."/>
            <person name="Zhang C."/>
            <person name="Bonizzoni M."/>
            <person name="Dermauw W."/>
            <person name="Vontas J."/>
            <person name="Armbruster P."/>
            <person name="Huang X."/>
            <person name="Yang Y."/>
            <person name="Zhang H."/>
            <person name="He W."/>
            <person name="Peng H."/>
            <person name="Liu Y."/>
            <person name="Wu K."/>
            <person name="Chen J."/>
            <person name="Lirakis M."/>
            <person name="Topalis P."/>
            <person name="Van Leeuwen T."/>
            <person name="Hall A.B."/>
            <person name="Jiang X."/>
            <person name="Thorpe C."/>
            <person name="Mueller R.L."/>
            <person name="Sun C."/>
            <person name="Waterhouse R.M."/>
            <person name="Yan G."/>
            <person name="Tu Z.J."/>
            <person name="Fang X."/>
            <person name="James A.A."/>
        </authorList>
    </citation>
    <scope>NUCLEOTIDE SEQUENCE [LARGE SCALE GENOMIC DNA]</scope>
    <source>
        <strain evidence="16">Foshan</strain>
    </source>
</reference>
<accession>A0ABM1ZCC8</accession>
<dbReference type="InterPro" id="IPR002401">
    <property type="entry name" value="Cyt_P450_E_grp-I"/>
</dbReference>
<dbReference type="PROSITE" id="PS00086">
    <property type="entry name" value="CYTOCHROME_P450"/>
    <property type="match status" value="1"/>
</dbReference>
<dbReference type="InterPro" id="IPR050476">
    <property type="entry name" value="Insect_CytP450_Detox"/>
</dbReference>
<dbReference type="InterPro" id="IPR017972">
    <property type="entry name" value="Cyt_P450_CS"/>
</dbReference>
<evidence type="ECO:0008006" key="17">
    <source>
        <dbReference type="Google" id="ProtNLM"/>
    </source>
</evidence>
<dbReference type="Proteomes" id="UP000069940">
    <property type="component" value="Unassembled WGS sequence"/>
</dbReference>
<keyword evidence="7 14" id="KW-0479">Metal-binding</keyword>
<protein>
    <recommendedName>
        <fullName evidence="17">Cytochrome</fullName>
    </recommendedName>
</protein>
<dbReference type="EnsemblMetazoa" id="AALFPA23_017168.R25039">
    <property type="protein sequence ID" value="AALFPA23_017168.P25039"/>
    <property type="gene ID" value="AALFPA23_017168"/>
</dbReference>
<dbReference type="RefSeq" id="XP_019932630.3">
    <property type="nucleotide sequence ID" value="XM_020077071.3"/>
</dbReference>
<evidence type="ECO:0000256" key="8">
    <source>
        <dbReference type="ARBA" id="ARBA00022824"/>
    </source>
</evidence>
<evidence type="ECO:0000256" key="4">
    <source>
        <dbReference type="ARBA" id="ARBA00004406"/>
    </source>
</evidence>
<evidence type="ECO:0000256" key="3">
    <source>
        <dbReference type="ARBA" id="ARBA00004174"/>
    </source>
</evidence>
<sequence length="541" mass="61996">MSILECFALIFPVAAYLVYSWCVGTYKYFAKRGIPFVKPQPLIGGLWPVLCENVLPLEAPTLGYYMFPKHRFSGYFMFRKPEYLIHDPALAKQVMIKDFDYFTDHTTVVPMEVDPVIGRSLFFMDGQRWRHGRSGMSPAFTGSKMRNMFGLLSKYADGAVQRLVEDAGQKKLEMEMRDLFQKLGNDIITSISFGLDIDSVHNPDSELFKRGKQLAGTTGFQGLKFFLLMTVPSSVFEFFGIRLITKEVAEFYLDIVRKTIKHREKNNIVRPDFIHLFMQARNNELKEEKGNKDDQLESAGFTTVREHIESCTENSKYSDFGITAVVASFFFGSIETTSTVLCFAMHELAANQDVQTKLQNEINLVEEELHGSPLTYEVLQKMKYLDMVVSETLRRWPPLATTNRVCVKPYTLEDYNGTQVTIEKGQAVQIPIISYHHDPDIFPDPLRFDPERFSDENKDNINRDAFLPFGSGPRNCIGSRLALMHIKSLLYYILANFSVEFSEKMELPLKLKKMSMTYSAESGFWLNLVPKSDMLNGNLKN</sequence>
<evidence type="ECO:0000256" key="10">
    <source>
        <dbReference type="ARBA" id="ARBA00023002"/>
    </source>
</evidence>
<comment type="function">
    <text evidence="2">May be involved in the metabolism of insect hormones and in the breakdown of synthetic insecticides.</text>
</comment>
<organism evidence="15 16">
    <name type="scientific">Aedes albopictus</name>
    <name type="common">Asian tiger mosquito</name>
    <name type="synonym">Stegomyia albopicta</name>
    <dbReference type="NCBI Taxonomy" id="7160"/>
    <lineage>
        <taxon>Eukaryota</taxon>
        <taxon>Metazoa</taxon>
        <taxon>Ecdysozoa</taxon>
        <taxon>Arthropoda</taxon>
        <taxon>Hexapoda</taxon>
        <taxon>Insecta</taxon>
        <taxon>Pterygota</taxon>
        <taxon>Neoptera</taxon>
        <taxon>Endopterygota</taxon>
        <taxon>Diptera</taxon>
        <taxon>Nematocera</taxon>
        <taxon>Culicoidea</taxon>
        <taxon>Culicidae</taxon>
        <taxon>Culicinae</taxon>
        <taxon>Aedini</taxon>
        <taxon>Aedes</taxon>
        <taxon>Stegomyia</taxon>
    </lineage>
</organism>
<evidence type="ECO:0000256" key="2">
    <source>
        <dbReference type="ARBA" id="ARBA00003690"/>
    </source>
</evidence>
<keyword evidence="10 14" id="KW-0560">Oxidoreductase</keyword>
<evidence type="ECO:0000256" key="5">
    <source>
        <dbReference type="ARBA" id="ARBA00010617"/>
    </source>
</evidence>
<dbReference type="Gene3D" id="1.10.630.10">
    <property type="entry name" value="Cytochrome P450"/>
    <property type="match status" value="1"/>
</dbReference>
<dbReference type="PRINTS" id="PR00463">
    <property type="entry name" value="EP450I"/>
</dbReference>
<evidence type="ECO:0000256" key="9">
    <source>
        <dbReference type="ARBA" id="ARBA00022848"/>
    </source>
</evidence>
<reference evidence="15" key="2">
    <citation type="submission" date="2025-05" db="UniProtKB">
        <authorList>
            <consortium name="EnsemblMetazoa"/>
        </authorList>
    </citation>
    <scope>IDENTIFICATION</scope>
    <source>
        <strain evidence="15">Foshan</strain>
    </source>
</reference>
<dbReference type="Pfam" id="PF00067">
    <property type="entry name" value="p450"/>
    <property type="match status" value="1"/>
</dbReference>
<keyword evidence="12 14" id="KW-0503">Monooxygenase</keyword>
<evidence type="ECO:0000256" key="11">
    <source>
        <dbReference type="ARBA" id="ARBA00023004"/>
    </source>
</evidence>
<keyword evidence="9" id="KW-0492">Microsome</keyword>
<dbReference type="GeneID" id="109622664"/>
<dbReference type="SUPFAM" id="SSF48264">
    <property type="entry name" value="Cytochrome P450"/>
    <property type="match status" value="1"/>
</dbReference>